<evidence type="ECO:0000256" key="1">
    <source>
        <dbReference type="SAM" id="MobiDB-lite"/>
    </source>
</evidence>
<reference evidence="3 4" key="1">
    <citation type="journal article" date="2016" name="Nat. Commun.">
        <title>Thousands of microbial genomes shed light on interconnected biogeochemical processes in an aquifer system.</title>
        <authorList>
            <person name="Anantharaman K."/>
            <person name="Brown C.T."/>
            <person name="Hug L.A."/>
            <person name="Sharon I."/>
            <person name="Castelle C.J."/>
            <person name="Probst A.J."/>
            <person name="Thomas B.C."/>
            <person name="Singh A."/>
            <person name="Wilkins M.J."/>
            <person name="Karaoz U."/>
            <person name="Brodie E.L."/>
            <person name="Williams K.H."/>
            <person name="Hubbard S.S."/>
            <person name="Banfield J.F."/>
        </authorList>
    </citation>
    <scope>NUCLEOTIDE SEQUENCE [LARGE SCALE GENOMIC DNA]</scope>
</reference>
<dbReference type="Proteomes" id="UP000176992">
    <property type="component" value="Unassembled WGS sequence"/>
</dbReference>
<accession>A0A1F5YEA7</accession>
<name>A0A1F5YEA7_9BACT</name>
<feature type="transmembrane region" description="Helical" evidence="2">
    <location>
        <begin position="12"/>
        <end position="30"/>
    </location>
</feature>
<dbReference type="AlphaFoldDB" id="A0A1F5YEA7"/>
<sequence>MPTEFKNLLITVPFIILLVVLFFWLIRALIPGSKGQASKYAKDKYEQAGYEKMADIKRKEYSVIGGGIAVMVLCLAIMGTLSYMVFSAGVSAALEDQMGFNLILIFIPALVLMGFIIAASINYMKHQQIVLHEFRSFRTVREKAIKEYQEKRSGKEKEPAEKKPAKGTPSASQPDTSGATKASKRHGQKNPSRKKKT</sequence>
<keyword evidence="2" id="KW-0472">Membrane</keyword>
<keyword evidence="2" id="KW-1133">Transmembrane helix</keyword>
<proteinExistence type="predicted"/>
<feature type="compositionally biased region" description="Basic residues" evidence="1">
    <location>
        <begin position="182"/>
        <end position="197"/>
    </location>
</feature>
<organism evidence="3 4">
    <name type="scientific">Candidatus Glassbacteria bacterium GWA2_58_10</name>
    <dbReference type="NCBI Taxonomy" id="1817865"/>
    <lineage>
        <taxon>Bacteria</taxon>
        <taxon>Candidatus Glassiibacteriota</taxon>
    </lineage>
</organism>
<feature type="transmembrane region" description="Helical" evidence="2">
    <location>
        <begin position="98"/>
        <end position="121"/>
    </location>
</feature>
<evidence type="ECO:0000313" key="3">
    <source>
        <dbReference type="EMBL" id="OGF98326.1"/>
    </source>
</evidence>
<evidence type="ECO:0000256" key="2">
    <source>
        <dbReference type="SAM" id="Phobius"/>
    </source>
</evidence>
<gene>
    <name evidence="3" type="ORF">A2Z86_06700</name>
</gene>
<feature type="compositionally biased region" description="Basic and acidic residues" evidence="1">
    <location>
        <begin position="148"/>
        <end position="164"/>
    </location>
</feature>
<feature type="compositionally biased region" description="Polar residues" evidence="1">
    <location>
        <begin position="169"/>
        <end position="180"/>
    </location>
</feature>
<comment type="caution">
    <text evidence="3">The sequence shown here is derived from an EMBL/GenBank/DDBJ whole genome shotgun (WGS) entry which is preliminary data.</text>
</comment>
<dbReference type="EMBL" id="MFIV01000126">
    <property type="protein sequence ID" value="OGF98326.1"/>
    <property type="molecule type" value="Genomic_DNA"/>
</dbReference>
<evidence type="ECO:0000313" key="4">
    <source>
        <dbReference type="Proteomes" id="UP000176992"/>
    </source>
</evidence>
<keyword evidence="2" id="KW-0812">Transmembrane</keyword>
<feature type="transmembrane region" description="Helical" evidence="2">
    <location>
        <begin position="61"/>
        <end position="86"/>
    </location>
</feature>
<protein>
    <submittedName>
        <fullName evidence="3">Uncharacterized protein</fullName>
    </submittedName>
</protein>
<feature type="region of interest" description="Disordered" evidence="1">
    <location>
        <begin position="148"/>
        <end position="197"/>
    </location>
</feature>